<reference evidence="6 7" key="1">
    <citation type="submission" date="2024-04" db="EMBL/GenBank/DDBJ databases">
        <title>Phyllosticta paracitricarpa is synonymous to the EU quarantine fungus P. citricarpa based on phylogenomic analyses.</title>
        <authorList>
            <consortium name="Lawrence Berkeley National Laboratory"/>
            <person name="Van Ingen-Buijs V.A."/>
            <person name="Van Westerhoven A.C."/>
            <person name="Haridas S."/>
            <person name="Skiadas P."/>
            <person name="Martin F."/>
            <person name="Groenewald J.Z."/>
            <person name="Crous P.W."/>
            <person name="Seidl M.F."/>
        </authorList>
    </citation>
    <scope>NUCLEOTIDE SEQUENCE [LARGE SCALE GENOMIC DNA]</scope>
    <source>
        <strain evidence="6 7">CBS 123371</strain>
    </source>
</reference>
<dbReference type="Pfam" id="PF12464">
    <property type="entry name" value="Mac"/>
    <property type="match status" value="1"/>
</dbReference>
<feature type="compositionally biased region" description="Polar residues" evidence="4">
    <location>
        <begin position="256"/>
        <end position="266"/>
    </location>
</feature>
<evidence type="ECO:0000313" key="7">
    <source>
        <dbReference type="Proteomes" id="UP001363622"/>
    </source>
</evidence>
<evidence type="ECO:0000259" key="5">
    <source>
        <dbReference type="PROSITE" id="PS50048"/>
    </source>
</evidence>
<feature type="compositionally biased region" description="Polar residues" evidence="4">
    <location>
        <begin position="439"/>
        <end position="449"/>
    </location>
</feature>
<sequence length="697" mass="77513">MAQEPRDLVMRNAPEYAASAAVGFTAVNSRPSRAQAAKLDMVAPPGTQSSLETSPETTVLQEDLPTEHGHALGKTERVVDPTPPTDPQSRRTNSPSPYKRPTDFRIIPYTPPAEKKRKRLATDDPNDDSERPSPERHARAASDDHGSTSNLESDDDDDDDDDDSPEAGMRPVEDQNPESAQSRNPSLDRHHQKQSQPQAKVARSTAGDQRELHGQKQSERTDSAYDNAGAISHIIEKPEDQDPEEGHGSALKKETALSSRLSSENPGITEITKAGVQIDPQKKRKRNFSNRTKTGCQTCRRRKKKCDETKPICNNCFRGGFICEGYLTTSWPKSGIPKTTPIQSKQSFSESPRIFPRPIGEQASDNRGPIRTEESQPRLPAISEESQCDFRGQWGSPRDEQPPHRPYSQDRSVGPEYPLIMARAPSDPYRRPSDVEPGQQDQPVSWVSEQQKDQHSQRAGLFRSVLDAQLTPLARGARYIQEQPLPPPQTIFEIMKKGRPYSRSDPVLVEFRKRCKALLRKYNFALMAGICEDSDMRLLRDVIMPPLDGPGEESFKTGRLAEDARIEGPFTCDYGWNVTLGEKVAIGPNCNFEDGAEIFIGPRTVIGPDVKIYTSDPWKWPFREDGNEVKTISRGIVIEEDVFIGGNSTILSGIRIKKGTIVAAGSVLNRRMFGPDGVIPERSFVTGNPARVLRDVP</sequence>
<dbReference type="InterPro" id="IPR001138">
    <property type="entry name" value="Zn2Cys6_DnaBD"/>
</dbReference>
<feature type="compositionally biased region" description="Polar residues" evidence="4">
    <location>
        <begin position="340"/>
        <end position="350"/>
    </location>
</feature>
<feature type="compositionally biased region" description="Polar residues" evidence="4">
    <location>
        <begin position="46"/>
        <end position="60"/>
    </location>
</feature>
<dbReference type="Pfam" id="PF00172">
    <property type="entry name" value="Zn_clus"/>
    <property type="match status" value="1"/>
</dbReference>
<name>A0ABR1KVM1_9PEZI</name>
<dbReference type="InterPro" id="IPR051159">
    <property type="entry name" value="Hexapeptide_acetyltransf"/>
</dbReference>
<accession>A0ABR1KVM1</accession>
<protein>
    <recommendedName>
        <fullName evidence="5">Zn(2)-C6 fungal-type domain-containing protein</fullName>
    </recommendedName>
</protein>
<dbReference type="SUPFAM" id="SSF51161">
    <property type="entry name" value="Trimeric LpxA-like enzymes"/>
    <property type="match status" value="1"/>
</dbReference>
<evidence type="ECO:0000256" key="3">
    <source>
        <dbReference type="ARBA" id="ARBA00023242"/>
    </source>
</evidence>
<feature type="region of interest" description="Disordered" evidence="4">
    <location>
        <begin position="35"/>
        <end position="294"/>
    </location>
</feature>
<keyword evidence="2" id="KW-0808">Transferase</keyword>
<dbReference type="PROSITE" id="PS00463">
    <property type="entry name" value="ZN2_CY6_FUNGAL_1"/>
    <property type="match status" value="1"/>
</dbReference>
<evidence type="ECO:0000256" key="4">
    <source>
        <dbReference type="SAM" id="MobiDB-lite"/>
    </source>
</evidence>
<evidence type="ECO:0000313" key="6">
    <source>
        <dbReference type="EMBL" id="KAK7522222.1"/>
    </source>
</evidence>
<dbReference type="SUPFAM" id="SSF57701">
    <property type="entry name" value="Zn2/Cys6 DNA-binding domain"/>
    <property type="match status" value="1"/>
</dbReference>
<feature type="compositionally biased region" description="Acidic residues" evidence="4">
    <location>
        <begin position="152"/>
        <end position="165"/>
    </location>
</feature>
<feature type="compositionally biased region" description="Basic and acidic residues" evidence="4">
    <location>
        <begin position="234"/>
        <end position="255"/>
    </location>
</feature>
<dbReference type="PANTHER" id="PTHR23416:SF76">
    <property type="entry name" value="ZN(II)2CYS6 TRANSCRIPTION FACTOR (EUROFUNG)"/>
    <property type="match status" value="1"/>
</dbReference>
<comment type="caution">
    <text evidence="6">The sequence shown here is derived from an EMBL/GenBank/DDBJ whole genome shotgun (WGS) entry which is preliminary data.</text>
</comment>
<feature type="compositionally biased region" description="Basic and acidic residues" evidence="4">
    <location>
        <begin position="128"/>
        <end position="146"/>
    </location>
</feature>
<dbReference type="InterPro" id="IPR024688">
    <property type="entry name" value="Mac_dom"/>
</dbReference>
<feature type="domain" description="Zn(2)-C6 fungal-type" evidence="5">
    <location>
        <begin position="295"/>
        <end position="323"/>
    </location>
</feature>
<dbReference type="Proteomes" id="UP001363622">
    <property type="component" value="Unassembled WGS sequence"/>
</dbReference>
<dbReference type="CDD" id="cd00067">
    <property type="entry name" value="GAL4"/>
    <property type="match status" value="1"/>
</dbReference>
<keyword evidence="7" id="KW-1185">Reference proteome</keyword>
<dbReference type="InterPro" id="IPR001451">
    <property type="entry name" value="Hexapep"/>
</dbReference>
<gene>
    <name evidence="6" type="ORF">IWZ03DRAFT_112742</name>
</gene>
<evidence type="ECO:0000256" key="1">
    <source>
        <dbReference type="ARBA" id="ARBA00007274"/>
    </source>
</evidence>
<dbReference type="EMBL" id="JBBPHU010000002">
    <property type="protein sequence ID" value="KAK7522222.1"/>
    <property type="molecule type" value="Genomic_DNA"/>
</dbReference>
<comment type="similarity">
    <text evidence="1">Belongs to the transferase hexapeptide repeat family.</text>
</comment>
<dbReference type="Gene3D" id="2.160.10.10">
    <property type="entry name" value="Hexapeptide repeat proteins"/>
    <property type="match status" value="1"/>
</dbReference>
<dbReference type="SMART" id="SM00066">
    <property type="entry name" value="GAL4"/>
    <property type="match status" value="1"/>
</dbReference>
<dbReference type="Pfam" id="PF00132">
    <property type="entry name" value="Hexapep"/>
    <property type="match status" value="1"/>
</dbReference>
<proteinExistence type="inferred from homology"/>
<keyword evidence="3" id="KW-0539">Nucleus</keyword>
<evidence type="ECO:0000256" key="2">
    <source>
        <dbReference type="ARBA" id="ARBA00022679"/>
    </source>
</evidence>
<dbReference type="InterPro" id="IPR011004">
    <property type="entry name" value="Trimer_LpxA-like_sf"/>
</dbReference>
<feature type="compositionally biased region" description="Basic and acidic residues" evidence="4">
    <location>
        <begin position="65"/>
        <end position="79"/>
    </location>
</feature>
<dbReference type="PANTHER" id="PTHR23416">
    <property type="entry name" value="SIALIC ACID SYNTHASE-RELATED"/>
    <property type="match status" value="1"/>
</dbReference>
<organism evidence="6 7">
    <name type="scientific">Phyllosticta citriasiana</name>
    <dbReference type="NCBI Taxonomy" id="595635"/>
    <lineage>
        <taxon>Eukaryota</taxon>
        <taxon>Fungi</taxon>
        <taxon>Dikarya</taxon>
        <taxon>Ascomycota</taxon>
        <taxon>Pezizomycotina</taxon>
        <taxon>Dothideomycetes</taxon>
        <taxon>Dothideomycetes incertae sedis</taxon>
        <taxon>Botryosphaeriales</taxon>
        <taxon>Phyllostictaceae</taxon>
        <taxon>Phyllosticta</taxon>
    </lineage>
</organism>
<dbReference type="PROSITE" id="PS50048">
    <property type="entry name" value="ZN2_CY6_FUNGAL_2"/>
    <property type="match status" value="1"/>
</dbReference>
<feature type="compositionally biased region" description="Basic and acidic residues" evidence="4">
    <location>
        <begin position="208"/>
        <end position="223"/>
    </location>
</feature>
<feature type="region of interest" description="Disordered" evidence="4">
    <location>
        <begin position="333"/>
        <end position="460"/>
    </location>
</feature>
<dbReference type="Gene3D" id="4.10.240.10">
    <property type="entry name" value="Zn(2)-C6 fungal-type DNA-binding domain"/>
    <property type="match status" value="1"/>
</dbReference>
<dbReference type="InterPro" id="IPR036864">
    <property type="entry name" value="Zn2-C6_fun-type_DNA-bd_sf"/>
</dbReference>